<feature type="transmembrane region" description="Helical" evidence="2">
    <location>
        <begin position="84"/>
        <end position="105"/>
    </location>
</feature>
<reference evidence="3 4" key="1">
    <citation type="submission" date="2019-05" db="EMBL/GenBank/DDBJ databases">
        <title>Emergence of the Ug99 lineage of the wheat stem rust pathogen through somatic hybridization.</title>
        <authorList>
            <person name="Li F."/>
            <person name="Upadhyaya N.M."/>
            <person name="Sperschneider J."/>
            <person name="Matny O."/>
            <person name="Nguyen-Phuc H."/>
            <person name="Mago R."/>
            <person name="Raley C."/>
            <person name="Miller M.E."/>
            <person name="Silverstein K.A.T."/>
            <person name="Henningsen E."/>
            <person name="Hirsch C.D."/>
            <person name="Visser B."/>
            <person name="Pretorius Z.A."/>
            <person name="Steffenson B.J."/>
            <person name="Schwessinger B."/>
            <person name="Dodds P.N."/>
            <person name="Figueroa M."/>
        </authorList>
    </citation>
    <scope>NUCLEOTIDE SEQUENCE [LARGE SCALE GENOMIC DNA]</scope>
    <source>
        <strain evidence="3">21-0</strain>
    </source>
</reference>
<dbReference type="OrthoDB" id="2016285at2759"/>
<evidence type="ECO:0000313" key="3">
    <source>
        <dbReference type="EMBL" id="KAA1089080.1"/>
    </source>
</evidence>
<dbReference type="InterPro" id="IPR029063">
    <property type="entry name" value="SAM-dependent_MTases_sf"/>
</dbReference>
<feature type="transmembrane region" description="Helical" evidence="2">
    <location>
        <begin position="169"/>
        <end position="185"/>
    </location>
</feature>
<dbReference type="Pfam" id="PF01564">
    <property type="entry name" value="Spermine_synth"/>
    <property type="match status" value="1"/>
</dbReference>
<dbReference type="Proteomes" id="UP000324748">
    <property type="component" value="Unassembled WGS sequence"/>
</dbReference>
<feature type="transmembrane region" description="Helical" evidence="2">
    <location>
        <begin position="21"/>
        <end position="43"/>
    </location>
</feature>
<comment type="caution">
    <text evidence="3">The sequence shown here is derived from an EMBL/GenBank/DDBJ whole genome shotgun (WGS) entry which is preliminary data.</text>
</comment>
<dbReference type="PANTHER" id="PTHR43317">
    <property type="entry name" value="THERMOSPERMINE SYNTHASE ACAULIS5"/>
    <property type="match status" value="1"/>
</dbReference>
<dbReference type="GO" id="GO:0006596">
    <property type="term" value="P:polyamine biosynthetic process"/>
    <property type="evidence" value="ECO:0007669"/>
    <property type="project" value="UniProtKB-KW"/>
</dbReference>
<name>A0A5B0NLR0_PUCGR</name>
<evidence type="ECO:0000256" key="2">
    <source>
        <dbReference type="SAM" id="Phobius"/>
    </source>
</evidence>
<keyword evidence="2" id="KW-0472">Membrane</keyword>
<feature type="transmembrane region" description="Helical" evidence="2">
    <location>
        <begin position="205"/>
        <end position="225"/>
    </location>
</feature>
<dbReference type="NCBIfam" id="NF037959">
    <property type="entry name" value="MFS_SpdSyn"/>
    <property type="match status" value="1"/>
</dbReference>
<dbReference type="FunFam" id="3.40.50.150:FF:000288">
    <property type="entry name" value="Spermine/spermidine synthase, putative"/>
    <property type="match status" value="1"/>
</dbReference>
<keyword evidence="2" id="KW-1133">Transmembrane helix</keyword>
<dbReference type="PANTHER" id="PTHR43317:SF1">
    <property type="entry name" value="THERMOSPERMINE SYNTHASE ACAULIS5"/>
    <property type="match status" value="1"/>
</dbReference>
<dbReference type="SUPFAM" id="SSF53335">
    <property type="entry name" value="S-adenosyl-L-methionine-dependent methyltransferases"/>
    <property type="match status" value="1"/>
</dbReference>
<keyword evidence="2" id="KW-0812">Transmembrane</keyword>
<dbReference type="CDD" id="cd02440">
    <property type="entry name" value="AdoMet_MTases"/>
    <property type="match status" value="1"/>
</dbReference>
<dbReference type="EMBL" id="VSWC01000093">
    <property type="protein sequence ID" value="KAA1089080.1"/>
    <property type="molecule type" value="Genomic_DNA"/>
</dbReference>
<proteinExistence type="predicted"/>
<dbReference type="AlphaFoldDB" id="A0A5B0NLR0"/>
<evidence type="ECO:0000313" key="4">
    <source>
        <dbReference type="Proteomes" id="UP000324748"/>
    </source>
</evidence>
<accession>A0A5B0NLR0</accession>
<sequence length="632" mass="70242">MAKRPGRRTVRPVTAGTTSTSMALTQTGTILAISRIILTLFGLDLARTSCKLALHPLFGSVGSDYNFERSVQIIDFLLVPLANFLFPTLVPSTVASSFLAAFLVWRAPDTFGRLLSKHSARLGVSRGPHVFQFFAYWPIRLTGMSAGQAAAINLTKQYATQLSAQNDKMIEIVCSASLPLAVHYLTRAMIPWANRVLGHLPPCRIFDLTPALLLAIVVMGLLIEVSKPNRSLTIKKVNASIALICIISSVLLPFPKQLCRESDGWKTSPTSNVNYSPLARRLSSTGMILVGEFTQETGSQFRFMRCDHSLLGGIWIGLARQDVLKRSASQSTRTMTKDELEIQAVKKAESIYPTFILQSAVRLVERSDKNTNSSIGKPKALILGMGVGVSARVLMKDGVVTTVVEIDPMVYEYAQTYFGFPTPDGGIFLEDARIYLDRQDRREGGDFDYVIHDVFTGGSVPSSLFTLECWQAIRARLKDDGVLAVNFVGRPFSKAASLVLTTLFEIFRFCRAFSEDSGGPISDSDYQNMVIFCSPAGKPRFKKPIEIEGFEPSAHQSQVLNSFEKHEIDLGRLSPDRLRQENQDQGSLPSESLILTDLNKAQLDRAQVHDALFHWEIMRKVLPHELWNNYYY</sequence>
<feature type="transmembrane region" description="Helical" evidence="2">
    <location>
        <begin position="237"/>
        <end position="254"/>
    </location>
</feature>
<evidence type="ECO:0000256" key="1">
    <source>
        <dbReference type="ARBA" id="ARBA00023115"/>
    </source>
</evidence>
<gene>
    <name evidence="3" type="ORF">PGT21_006394</name>
</gene>
<dbReference type="Gene3D" id="3.40.50.150">
    <property type="entry name" value="Vaccinia Virus protein VP39"/>
    <property type="match status" value="1"/>
</dbReference>
<organism evidence="3 4">
    <name type="scientific">Puccinia graminis f. sp. tritici</name>
    <dbReference type="NCBI Taxonomy" id="56615"/>
    <lineage>
        <taxon>Eukaryota</taxon>
        <taxon>Fungi</taxon>
        <taxon>Dikarya</taxon>
        <taxon>Basidiomycota</taxon>
        <taxon>Pucciniomycotina</taxon>
        <taxon>Pucciniomycetes</taxon>
        <taxon>Pucciniales</taxon>
        <taxon>Pucciniaceae</taxon>
        <taxon>Puccinia</taxon>
    </lineage>
</organism>
<keyword evidence="1" id="KW-0620">Polyamine biosynthesis</keyword>
<protein>
    <recommendedName>
        <fullName evidence="5">PABS domain-containing protein</fullName>
    </recommendedName>
</protein>
<evidence type="ECO:0008006" key="5">
    <source>
        <dbReference type="Google" id="ProtNLM"/>
    </source>
</evidence>
<keyword evidence="4" id="KW-1185">Reference proteome</keyword>